<dbReference type="Pfam" id="PF02687">
    <property type="entry name" value="FtsX"/>
    <property type="match status" value="1"/>
</dbReference>
<keyword evidence="2" id="KW-1003">Cell membrane</keyword>
<dbReference type="GO" id="GO:0022857">
    <property type="term" value="F:transmembrane transporter activity"/>
    <property type="evidence" value="ECO:0007669"/>
    <property type="project" value="TreeGrafter"/>
</dbReference>
<dbReference type="RefSeq" id="WP_075626677.1">
    <property type="nucleotide sequence ID" value="NZ_FOAM01000009.1"/>
</dbReference>
<evidence type="ECO:0000256" key="2">
    <source>
        <dbReference type="ARBA" id="ARBA00022475"/>
    </source>
</evidence>
<dbReference type="PANTHER" id="PTHR30572">
    <property type="entry name" value="MEMBRANE COMPONENT OF TRANSPORTER-RELATED"/>
    <property type="match status" value="1"/>
</dbReference>
<dbReference type="InterPro" id="IPR003838">
    <property type="entry name" value="ABC3_permease_C"/>
</dbReference>
<dbReference type="InterPro" id="IPR050250">
    <property type="entry name" value="Macrolide_Exporter_MacB"/>
</dbReference>
<keyword evidence="3 8" id="KW-0812">Transmembrane</keyword>
<dbReference type="OrthoDB" id="9784014at2"/>
<dbReference type="Proteomes" id="UP000186364">
    <property type="component" value="Unassembled WGS sequence"/>
</dbReference>
<keyword evidence="5 8" id="KW-0472">Membrane</keyword>
<organism evidence="10 11">
    <name type="scientific">Xaviernesmea oryzae</name>
    <dbReference type="NCBI Taxonomy" id="464029"/>
    <lineage>
        <taxon>Bacteria</taxon>
        <taxon>Pseudomonadati</taxon>
        <taxon>Pseudomonadota</taxon>
        <taxon>Alphaproteobacteria</taxon>
        <taxon>Hyphomicrobiales</taxon>
        <taxon>Rhizobiaceae</taxon>
        <taxon>Rhizobium/Agrobacterium group</taxon>
        <taxon>Xaviernesmea</taxon>
    </lineage>
</organism>
<name>A0A1Q9AZY1_9HYPH</name>
<accession>A0A1Q9AZY1</accession>
<reference evidence="10 11" key="1">
    <citation type="submission" date="2016-09" db="EMBL/GenBank/DDBJ databases">
        <title>Rhizobium sp. nov., a novel species isolated from the rice rhizosphere.</title>
        <authorList>
            <person name="Zhao J."/>
            <person name="Zhang X."/>
        </authorList>
    </citation>
    <scope>NUCLEOTIDE SEQUENCE [LARGE SCALE GENOMIC DNA]</scope>
    <source>
        <strain evidence="10 11">1.7048</strain>
    </source>
</reference>
<evidence type="ECO:0000256" key="5">
    <source>
        <dbReference type="ARBA" id="ARBA00023136"/>
    </source>
</evidence>
<sequence length="454" mass="46995">MIGFILADLRRFKGGALAVVVLIALSLALSVTVTLQERALRLGSARAAEKFDLVVGAAGSETQLALSAVFLQPAPLPLMSGSVLADLASDPRVAFAAPVGFGDSASGHPVVGTTTALIEALSPKLAQGALFAHLGDAVVGSDVGMPIGGQIKPMHGDGESGGPVHTELAYTVRGRMAPTGTAWDRAILVPIRAVWQLHGMHGGGDDHDEDDDDHHPDDEGAQAGDATAAGPVAGAAQDKAPGLADAGGDRDHEGHAHHHHGHVDGNAPIDEHFDAQTPGIPAVLVKPRTIADAYKLRQHYRGDTTLAIFPAEVLTRLYATLGDARSLLLAIAIATQGIVLAAVLMVTIMHVGARQRQIGALRAFGAPRYSVVAIVWGELILLFLLGAVLGVALGYAAARLISGSVAARTAVHMPIEFAPQDLRLLLGFLLASMLISLLPALLALRHSPAQALRA</sequence>
<evidence type="ECO:0000256" key="1">
    <source>
        <dbReference type="ARBA" id="ARBA00004651"/>
    </source>
</evidence>
<evidence type="ECO:0000256" key="3">
    <source>
        <dbReference type="ARBA" id="ARBA00022692"/>
    </source>
</evidence>
<feature type="transmembrane region" description="Helical" evidence="8">
    <location>
        <begin position="327"/>
        <end position="348"/>
    </location>
</feature>
<evidence type="ECO:0000259" key="9">
    <source>
        <dbReference type="Pfam" id="PF02687"/>
    </source>
</evidence>
<dbReference type="PANTHER" id="PTHR30572:SF4">
    <property type="entry name" value="ABC TRANSPORTER PERMEASE YTRF"/>
    <property type="match status" value="1"/>
</dbReference>
<evidence type="ECO:0000313" key="11">
    <source>
        <dbReference type="Proteomes" id="UP000186364"/>
    </source>
</evidence>
<comment type="caution">
    <text evidence="10">The sequence shown here is derived from an EMBL/GenBank/DDBJ whole genome shotgun (WGS) entry which is preliminary data.</text>
</comment>
<comment type="similarity">
    <text evidence="6">Belongs to the ABC-4 integral membrane protein family.</text>
</comment>
<dbReference type="AlphaFoldDB" id="A0A1Q9AZY1"/>
<feature type="compositionally biased region" description="Low complexity" evidence="7">
    <location>
        <begin position="221"/>
        <end position="246"/>
    </location>
</feature>
<feature type="transmembrane region" description="Helical" evidence="8">
    <location>
        <begin position="369"/>
        <end position="402"/>
    </location>
</feature>
<proteinExistence type="inferred from homology"/>
<feature type="transmembrane region" description="Helical" evidence="8">
    <location>
        <begin position="422"/>
        <end position="444"/>
    </location>
</feature>
<evidence type="ECO:0000256" key="7">
    <source>
        <dbReference type="SAM" id="MobiDB-lite"/>
    </source>
</evidence>
<gene>
    <name evidence="10" type="ORF">BJF93_21150</name>
</gene>
<keyword evidence="4 8" id="KW-1133">Transmembrane helix</keyword>
<feature type="region of interest" description="Disordered" evidence="7">
    <location>
        <begin position="200"/>
        <end position="272"/>
    </location>
</feature>
<dbReference type="GO" id="GO:0005886">
    <property type="term" value="C:plasma membrane"/>
    <property type="evidence" value="ECO:0007669"/>
    <property type="project" value="UniProtKB-SubCell"/>
</dbReference>
<dbReference type="EMBL" id="MKIP01000033">
    <property type="protein sequence ID" value="OLP61287.1"/>
    <property type="molecule type" value="Genomic_DNA"/>
</dbReference>
<evidence type="ECO:0000313" key="10">
    <source>
        <dbReference type="EMBL" id="OLP61287.1"/>
    </source>
</evidence>
<evidence type="ECO:0000256" key="8">
    <source>
        <dbReference type="SAM" id="Phobius"/>
    </source>
</evidence>
<evidence type="ECO:0000256" key="4">
    <source>
        <dbReference type="ARBA" id="ARBA00022989"/>
    </source>
</evidence>
<evidence type="ECO:0000256" key="6">
    <source>
        <dbReference type="ARBA" id="ARBA00038076"/>
    </source>
</evidence>
<protein>
    <recommendedName>
        <fullName evidence="9">ABC3 transporter permease C-terminal domain-containing protein</fullName>
    </recommendedName>
</protein>
<feature type="domain" description="ABC3 transporter permease C-terminal" evidence="9">
    <location>
        <begin position="333"/>
        <end position="448"/>
    </location>
</feature>
<comment type="subcellular location">
    <subcellularLocation>
        <location evidence="1">Cell membrane</location>
        <topology evidence="1">Multi-pass membrane protein</topology>
    </subcellularLocation>
</comment>
<keyword evidence="11" id="KW-1185">Reference proteome</keyword>